<sequence length="87" mass="9682">MALPKKDLNPAMPTPAEFVREANKKPASDKGKRITLYLPIAVDEKFTALATENNVSKTVILKTLLAAFEQLDVNEQNRLLFDAIRGK</sequence>
<name>A0A142BQ18_ENTCL</name>
<reference evidence="2" key="1">
    <citation type="journal article" date="2016" name="Antimicrob. Agents Chemother.">
        <title>Genomic characterization of Enterobacter cloacae isolates from China that co-produce KPC-3 and NDM-1 carbapenemases.</title>
        <authorList>
            <person name="Du H."/>
            <person name="Chen L."/>
            <person name="Chavda K.D."/>
            <person name="Pandey R."/>
            <person name="Zhang H."/>
            <person name="Xie X."/>
            <person name="Tang Y.W."/>
            <person name="Kreiswirth B.N."/>
        </authorList>
    </citation>
    <scope>NUCLEOTIDE SEQUENCE</scope>
    <source>
        <strain evidence="2">SZECL1</strain>
        <plasmid evidence="2">pKPC3_SZ</plasmid>
    </source>
</reference>
<dbReference type="RefSeq" id="WP_058998957.1">
    <property type="nucleotide sequence ID" value="NZ_KU302800.1"/>
</dbReference>
<evidence type="ECO:0000256" key="1">
    <source>
        <dbReference type="SAM" id="MobiDB-lite"/>
    </source>
</evidence>
<evidence type="ECO:0008006" key="3">
    <source>
        <dbReference type="Google" id="ProtNLM"/>
    </source>
</evidence>
<organism evidence="2">
    <name type="scientific">Enterobacter cloacae</name>
    <dbReference type="NCBI Taxonomy" id="550"/>
    <lineage>
        <taxon>Bacteria</taxon>
        <taxon>Pseudomonadati</taxon>
        <taxon>Pseudomonadota</taxon>
        <taxon>Gammaproteobacteria</taxon>
        <taxon>Enterobacterales</taxon>
        <taxon>Enterobacteriaceae</taxon>
        <taxon>Enterobacter</taxon>
        <taxon>Enterobacter cloacae complex</taxon>
    </lineage>
</organism>
<dbReference type="EMBL" id="KU302800">
    <property type="protein sequence ID" value="AMP35176.1"/>
    <property type="molecule type" value="Genomic_DNA"/>
</dbReference>
<accession>A0A142BQ18</accession>
<dbReference type="GeneID" id="39640199"/>
<dbReference type="AlphaFoldDB" id="A0A142BQ18"/>
<geneLocation type="plasmid" evidence="2">
    <name>pKPC3_SZ</name>
</geneLocation>
<evidence type="ECO:0000313" key="2">
    <source>
        <dbReference type="EMBL" id="AMP35176.1"/>
    </source>
</evidence>
<keyword evidence="2" id="KW-0614">Plasmid</keyword>
<feature type="region of interest" description="Disordered" evidence="1">
    <location>
        <begin position="1"/>
        <end position="29"/>
    </location>
</feature>
<feature type="compositionally biased region" description="Basic and acidic residues" evidence="1">
    <location>
        <begin position="18"/>
        <end position="29"/>
    </location>
</feature>
<proteinExistence type="predicted"/>
<protein>
    <recommendedName>
        <fullName evidence="3">CopG family transcriptional regulator</fullName>
    </recommendedName>
</protein>